<keyword evidence="7" id="KW-1185">Reference proteome</keyword>
<dbReference type="InterPro" id="IPR025532">
    <property type="entry name" value="G6P_1-epimerase"/>
</dbReference>
<dbReference type="GO" id="GO:0047938">
    <property type="term" value="F:glucose-6-phosphate 1-epimerase activity"/>
    <property type="evidence" value="ECO:0007669"/>
    <property type="project" value="UniProtKB-UniRule"/>
</dbReference>
<dbReference type="CDD" id="cd09020">
    <property type="entry name" value="D-hex-6-P-epi_like"/>
    <property type="match status" value="1"/>
</dbReference>
<comment type="caution">
    <text evidence="6">The sequence shown here is derived from an EMBL/GenBank/DDBJ whole genome shotgun (WGS) entry which is preliminary data.</text>
</comment>
<reference evidence="6" key="2">
    <citation type="submission" date="2020-09" db="EMBL/GenBank/DDBJ databases">
        <authorList>
            <person name="Sun Q."/>
            <person name="Kim S."/>
        </authorList>
    </citation>
    <scope>NUCLEOTIDE SEQUENCE</scope>
    <source>
        <strain evidence="6">KCTC 12988</strain>
    </source>
</reference>
<evidence type="ECO:0000256" key="3">
    <source>
        <dbReference type="ARBA" id="ARBA00023235"/>
    </source>
</evidence>
<proteinExistence type="inferred from homology"/>
<dbReference type="RefSeq" id="WP_189566200.1">
    <property type="nucleotide sequence ID" value="NZ_BMXI01000001.1"/>
</dbReference>
<keyword evidence="3 4" id="KW-0413">Isomerase</keyword>
<dbReference type="PIRSF" id="PIRSF016020">
    <property type="entry name" value="PHexose_mutarotase"/>
    <property type="match status" value="1"/>
</dbReference>
<evidence type="ECO:0000256" key="2">
    <source>
        <dbReference type="ARBA" id="ARBA00005866"/>
    </source>
</evidence>
<dbReference type="PANTHER" id="PTHR11122:SF13">
    <property type="entry name" value="GLUCOSE-6-PHOSPHATE 1-EPIMERASE"/>
    <property type="match status" value="1"/>
</dbReference>
<dbReference type="GO" id="GO:0030246">
    <property type="term" value="F:carbohydrate binding"/>
    <property type="evidence" value="ECO:0007669"/>
    <property type="project" value="UniProtKB-UniRule"/>
</dbReference>
<accession>A0A918TBU1</accession>
<evidence type="ECO:0000256" key="4">
    <source>
        <dbReference type="PIRNR" id="PIRNR016020"/>
    </source>
</evidence>
<feature type="active site" evidence="5">
    <location>
        <position position="163"/>
    </location>
</feature>
<dbReference type="EMBL" id="BMXI01000001">
    <property type="protein sequence ID" value="GHC40100.1"/>
    <property type="molecule type" value="Genomic_DNA"/>
</dbReference>
<dbReference type="Gene3D" id="2.70.98.10">
    <property type="match status" value="1"/>
</dbReference>
<dbReference type="Proteomes" id="UP000644507">
    <property type="component" value="Unassembled WGS sequence"/>
</dbReference>
<evidence type="ECO:0000313" key="6">
    <source>
        <dbReference type="EMBL" id="GHC40100.1"/>
    </source>
</evidence>
<sequence>MPITLPNGITAIELADDYPALQIETADCSATLALNGAHLTHWQPSHTAHPVIYLSPTAILQQGKAIRGGVPLCWPWFNAHPTDPDSHPSHGVARIERWDLISATVEDGSAIIELELKASPVIEAHVPFPFQLKALFNLGQTCSIVLETTNLAKENIAVGGALHSYFSLSHIDNATVTGLQHTPYLDTAARPEKSAVQTEGELRFQAETDRIYYGSDLPARIHDAEWKRSIVVEKAGSLTSVVWNPWIEKAASLGDLPDADYQRFLCIEAANARHDTRILAPGSTHRLETRFIVENLS</sequence>
<organism evidence="6 7">
    <name type="scientific">Roseibacillus persicicus</name>
    <dbReference type="NCBI Taxonomy" id="454148"/>
    <lineage>
        <taxon>Bacteria</taxon>
        <taxon>Pseudomonadati</taxon>
        <taxon>Verrucomicrobiota</taxon>
        <taxon>Verrucomicrobiia</taxon>
        <taxon>Verrucomicrobiales</taxon>
        <taxon>Verrucomicrobiaceae</taxon>
        <taxon>Roseibacillus</taxon>
    </lineage>
</organism>
<comment type="catalytic activity">
    <reaction evidence="1">
        <text>alpha-D-glucose 6-phosphate = beta-D-glucose 6-phosphate</text>
        <dbReference type="Rhea" id="RHEA:16249"/>
        <dbReference type="ChEBI" id="CHEBI:58225"/>
        <dbReference type="ChEBI" id="CHEBI:58247"/>
        <dbReference type="EC" id="5.1.3.15"/>
    </reaction>
</comment>
<dbReference type="Pfam" id="PF01263">
    <property type="entry name" value="Aldose_epim"/>
    <property type="match status" value="1"/>
</dbReference>
<name>A0A918TBU1_9BACT</name>
<dbReference type="AlphaFoldDB" id="A0A918TBU1"/>
<dbReference type="InterPro" id="IPR008183">
    <property type="entry name" value="Aldose_1/G6P_1-epimerase"/>
</dbReference>
<evidence type="ECO:0000256" key="1">
    <source>
        <dbReference type="ARBA" id="ARBA00001096"/>
    </source>
</evidence>
<dbReference type="InterPro" id="IPR011013">
    <property type="entry name" value="Gal_mutarotase_sf_dom"/>
</dbReference>
<dbReference type="InterPro" id="IPR014718">
    <property type="entry name" value="GH-type_carb-bd"/>
</dbReference>
<dbReference type="GO" id="GO:0005975">
    <property type="term" value="P:carbohydrate metabolic process"/>
    <property type="evidence" value="ECO:0007669"/>
    <property type="project" value="InterPro"/>
</dbReference>
<comment type="similarity">
    <text evidence="2 4">Belongs to the glucose-6-phosphate 1-epimerase family.</text>
</comment>
<evidence type="ECO:0000313" key="7">
    <source>
        <dbReference type="Proteomes" id="UP000644507"/>
    </source>
</evidence>
<feature type="active site" evidence="5">
    <location>
        <position position="268"/>
    </location>
</feature>
<protein>
    <recommendedName>
        <fullName evidence="4">Putative glucose-6-phosphate 1-epimerase</fullName>
        <ecNumber evidence="4">5.1.3.15</ecNumber>
    </recommendedName>
</protein>
<evidence type="ECO:0000256" key="5">
    <source>
        <dbReference type="PIRSR" id="PIRSR016020-1"/>
    </source>
</evidence>
<dbReference type="PANTHER" id="PTHR11122">
    <property type="entry name" value="APOSPORY-ASSOCIATED PROTEIN C-RELATED"/>
    <property type="match status" value="1"/>
</dbReference>
<dbReference type="SUPFAM" id="SSF74650">
    <property type="entry name" value="Galactose mutarotase-like"/>
    <property type="match status" value="1"/>
</dbReference>
<dbReference type="EC" id="5.1.3.15" evidence="4"/>
<gene>
    <name evidence="6" type="ORF">GCM10007100_00520</name>
</gene>
<reference evidence="6" key="1">
    <citation type="journal article" date="2014" name="Int. J. Syst. Evol. Microbiol.">
        <title>Complete genome sequence of Corynebacterium casei LMG S-19264T (=DSM 44701T), isolated from a smear-ripened cheese.</title>
        <authorList>
            <consortium name="US DOE Joint Genome Institute (JGI-PGF)"/>
            <person name="Walter F."/>
            <person name="Albersmeier A."/>
            <person name="Kalinowski J."/>
            <person name="Ruckert C."/>
        </authorList>
    </citation>
    <scope>NUCLEOTIDE SEQUENCE</scope>
    <source>
        <strain evidence="6">KCTC 12988</strain>
    </source>
</reference>